<feature type="compositionally biased region" description="Polar residues" evidence="1">
    <location>
        <begin position="111"/>
        <end position="120"/>
    </location>
</feature>
<name>A0AAD9IVX4_9ANNE</name>
<evidence type="ECO:0000313" key="3">
    <source>
        <dbReference type="Proteomes" id="UP001208570"/>
    </source>
</evidence>
<evidence type="ECO:0000256" key="1">
    <source>
        <dbReference type="SAM" id="MobiDB-lite"/>
    </source>
</evidence>
<proteinExistence type="predicted"/>
<accession>A0AAD9IVX4</accession>
<keyword evidence="3" id="KW-1185">Reference proteome</keyword>
<dbReference type="EMBL" id="JAODUP010001059">
    <property type="protein sequence ID" value="KAK2141664.1"/>
    <property type="molecule type" value="Genomic_DNA"/>
</dbReference>
<protein>
    <submittedName>
        <fullName evidence="2">Uncharacterized protein</fullName>
    </submittedName>
</protein>
<dbReference type="AlphaFoldDB" id="A0AAD9IVX4"/>
<organism evidence="2 3">
    <name type="scientific">Paralvinella palmiformis</name>
    <dbReference type="NCBI Taxonomy" id="53620"/>
    <lineage>
        <taxon>Eukaryota</taxon>
        <taxon>Metazoa</taxon>
        <taxon>Spiralia</taxon>
        <taxon>Lophotrochozoa</taxon>
        <taxon>Annelida</taxon>
        <taxon>Polychaeta</taxon>
        <taxon>Sedentaria</taxon>
        <taxon>Canalipalpata</taxon>
        <taxon>Terebellida</taxon>
        <taxon>Terebelliformia</taxon>
        <taxon>Alvinellidae</taxon>
        <taxon>Paralvinella</taxon>
    </lineage>
</organism>
<dbReference type="Proteomes" id="UP001208570">
    <property type="component" value="Unassembled WGS sequence"/>
</dbReference>
<comment type="caution">
    <text evidence="2">The sequence shown here is derived from an EMBL/GenBank/DDBJ whole genome shotgun (WGS) entry which is preliminary data.</text>
</comment>
<evidence type="ECO:0000313" key="2">
    <source>
        <dbReference type="EMBL" id="KAK2141664.1"/>
    </source>
</evidence>
<feature type="region of interest" description="Disordered" evidence="1">
    <location>
        <begin position="106"/>
        <end position="129"/>
    </location>
</feature>
<sequence>MANEGPSKSDIQAIFKHLRGIPTNKEQYSLGSYQRRYSVYISAISTNQHAWFANLVNIHQRCGAQSYQERILCASPRNTKPRRLREGQGQFCQNINTLIGNCPSRILDDVQPNQPSTNEPLPSETEKKG</sequence>
<gene>
    <name evidence="2" type="ORF">LSH36_1059g01042</name>
</gene>
<reference evidence="2" key="1">
    <citation type="journal article" date="2023" name="Mol. Biol. Evol.">
        <title>Third-Generation Sequencing Reveals the Adaptive Role of the Epigenome in Three Deep-Sea Polychaetes.</title>
        <authorList>
            <person name="Perez M."/>
            <person name="Aroh O."/>
            <person name="Sun Y."/>
            <person name="Lan Y."/>
            <person name="Juniper S.K."/>
            <person name="Young C.R."/>
            <person name="Angers B."/>
            <person name="Qian P.Y."/>
        </authorList>
    </citation>
    <scope>NUCLEOTIDE SEQUENCE</scope>
    <source>
        <strain evidence="2">P08H-3</strain>
    </source>
</reference>